<dbReference type="STRING" id="216.LS73_08815"/>
<evidence type="ECO:0000256" key="1">
    <source>
        <dbReference type="SAM" id="Phobius"/>
    </source>
</evidence>
<sequence>MKNQLNVYKISCKRVIRDNRIFAKFLVTSLICGASIGSLEAASKLSDVVNNATISGFAFARVTSLHGQDGSGTRWQWRFKPVITTGAVNGWSGSIGIFYSKGSSVPDANNTDGDISASRGDVVVNSIDRFGISDYYITYKSKETLGSDTTIMVGQKSPGTVLNDNVLDRAMGVFVSNKDMSALNIGFQWWDTWIGDDIYFAPRNAGSGVTGINRGVGNNVLLFSLSSGADFTKDTGLRYNLTYAYGNRWFSYMIFGDVSYTTKFSNQSLEILLQLSATGLVNNPQILSNQEGFRKVYQQLGTAANETNQSKFAKNSGVYNLRLNYKYDLSADEDGKSVGSVGLSVGTMGSFGRGYGTIIDNTGGFKVGGVIWNSYPGPDAHGFGILGTGAFDGSWLYGGYLKGEMKYKKLGASLDVVYVATSHFYYLRKGSRGPASDNLNANGTLFPTANHIKKANFLEISPTISYKVAPHITMTAYYGYLIGNPSFGRFRYLITYVF</sequence>
<proteinExistence type="predicted"/>
<evidence type="ECO:0000313" key="4">
    <source>
        <dbReference type="Proteomes" id="UP000029922"/>
    </source>
</evidence>
<keyword evidence="1" id="KW-0812">Transmembrane</keyword>
<keyword evidence="5" id="KW-1185">Reference proteome</keyword>
<accession>A0A377PVJ9</accession>
<name>A0A377PVJ9_9HELI</name>
<dbReference type="EMBL" id="JRPD02000001">
    <property type="protein sequence ID" value="TLE01657.1"/>
    <property type="molecule type" value="Genomic_DNA"/>
</dbReference>
<protein>
    <submittedName>
        <fullName evidence="2 3">Outer membrane protein</fullName>
    </submittedName>
</protein>
<evidence type="ECO:0000313" key="2">
    <source>
        <dbReference type="EMBL" id="STQ86281.1"/>
    </source>
</evidence>
<dbReference type="InterPro" id="IPR008439">
    <property type="entry name" value="Campylo_MOMP"/>
</dbReference>
<organism evidence="2 5">
    <name type="scientific">Helicobacter muridarum</name>
    <dbReference type="NCBI Taxonomy" id="216"/>
    <lineage>
        <taxon>Bacteria</taxon>
        <taxon>Pseudomonadati</taxon>
        <taxon>Campylobacterota</taxon>
        <taxon>Epsilonproteobacteria</taxon>
        <taxon>Campylobacterales</taxon>
        <taxon>Helicobacteraceae</taxon>
        <taxon>Helicobacter</taxon>
    </lineage>
</organism>
<dbReference type="EMBL" id="UGJE01000002">
    <property type="protein sequence ID" value="STQ86281.1"/>
    <property type="molecule type" value="Genomic_DNA"/>
</dbReference>
<dbReference type="RefSeq" id="WP_081955650.1">
    <property type="nucleotide sequence ID" value="NZ_FZML01000010.1"/>
</dbReference>
<evidence type="ECO:0000313" key="5">
    <source>
        <dbReference type="Proteomes" id="UP000255139"/>
    </source>
</evidence>
<reference evidence="3 4" key="1">
    <citation type="journal article" date="2014" name="Genome Announc.">
        <title>Draft genome sequences of eight enterohepatic helicobacter species isolated from both laboratory and wild rodents.</title>
        <authorList>
            <person name="Sheh A."/>
            <person name="Shen Z."/>
            <person name="Fox J.G."/>
        </authorList>
    </citation>
    <scope>NUCLEOTIDE SEQUENCE [LARGE SCALE GENOMIC DNA]</scope>
    <source>
        <strain evidence="3 4">ST1</strain>
    </source>
</reference>
<dbReference type="Proteomes" id="UP000029922">
    <property type="component" value="Unassembled WGS sequence"/>
</dbReference>
<keyword evidence="1" id="KW-1133">Transmembrane helix</keyword>
<evidence type="ECO:0000313" key="3">
    <source>
        <dbReference type="EMBL" id="TLE01657.1"/>
    </source>
</evidence>
<keyword evidence="1" id="KW-0472">Membrane</keyword>
<feature type="transmembrane region" description="Helical" evidence="1">
    <location>
        <begin position="21"/>
        <end position="39"/>
    </location>
</feature>
<dbReference type="OrthoDB" id="5314481at2"/>
<dbReference type="Pfam" id="PF05538">
    <property type="entry name" value="Campylo_MOMP"/>
    <property type="match status" value="1"/>
</dbReference>
<reference evidence="2 5" key="2">
    <citation type="submission" date="2018-06" db="EMBL/GenBank/DDBJ databases">
        <authorList>
            <consortium name="Pathogen Informatics"/>
            <person name="Doyle S."/>
        </authorList>
    </citation>
    <scope>NUCLEOTIDE SEQUENCE [LARGE SCALE GENOMIC DNA]</scope>
    <source>
        <strain evidence="2 5">NCTC12714</strain>
    </source>
</reference>
<dbReference type="AlphaFoldDB" id="A0A377PVJ9"/>
<gene>
    <name evidence="3" type="ORF">LS73_000525</name>
    <name evidence="2" type="ORF">NCTC12714_01086</name>
</gene>
<dbReference type="Proteomes" id="UP000255139">
    <property type="component" value="Unassembled WGS sequence"/>
</dbReference>